<dbReference type="STRING" id="1450539.A0A318ZMD1"/>
<feature type="region of interest" description="Disordered" evidence="1">
    <location>
        <begin position="69"/>
        <end position="127"/>
    </location>
</feature>
<dbReference type="GeneID" id="37077872"/>
<name>A0A318ZMD1_9EURO</name>
<dbReference type="AlphaFoldDB" id="A0A318ZMD1"/>
<proteinExistence type="predicted"/>
<feature type="transmembrane region" description="Helical" evidence="2">
    <location>
        <begin position="244"/>
        <end position="268"/>
    </location>
</feature>
<evidence type="ECO:0000313" key="3">
    <source>
        <dbReference type="EMBL" id="PYH48781.1"/>
    </source>
</evidence>
<dbReference type="PANTHER" id="PTHR41807:SF1">
    <property type="entry name" value="GLUTATHIONE TRANSFERASE 3"/>
    <property type="match status" value="1"/>
</dbReference>
<accession>A0A318ZMD1</accession>
<dbReference type="Proteomes" id="UP000248349">
    <property type="component" value="Unassembled WGS sequence"/>
</dbReference>
<dbReference type="RefSeq" id="XP_025434763.1">
    <property type="nucleotide sequence ID" value="XM_025576643.1"/>
</dbReference>
<sequence>MSAATSFLQKQLKTKLVEWAHITDLQDYEGFNKNDLVTALDSHLQAHQSIFIDDARLRDYYRRLSGESQFLSPAKNPSPAKASPSKRGHKVEASPSPDEAPRSTRKRGTRSNREVEQTDDSDLPQTPSQVLVSVQRPLSPLGATLPPSPAVVTDVIDRQTAAWGKSLKEIWRACRVQEQSESLRSNLSSVKAIGVVLYGIESFSVLRLLFPLRPLTRIPAVDALHLPTFKIWAPDAFVLVESSFWTAFIGWLFTSLIIPLTLAYFFNISLQVAQTGGPASNTRRAARQLASFDPLSFHIAKAIFTYLVYSGKFSYWGFFNDAAIEDVNDAIPGHWPGLITGSAIGVITTLYEAILRK</sequence>
<evidence type="ECO:0000256" key="1">
    <source>
        <dbReference type="SAM" id="MobiDB-lite"/>
    </source>
</evidence>
<dbReference type="InterPro" id="IPR038872">
    <property type="entry name" value="Put_GTT3"/>
</dbReference>
<gene>
    <name evidence="3" type="ORF">BP01DRAFT_371027</name>
</gene>
<protein>
    <submittedName>
        <fullName evidence="3">Uncharacterized protein</fullName>
    </submittedName>
</protein>
<organism evidence="3 4">
    <name type="scientific">Aspergillus saccharolyticus JOP 1030-1</name>
    <dbReference type="NCBI Taxonomy" id="1450539"/>
    <lineage>
        <taxon>Eukaryota</taxon>
        <taxon>Fungi</taxon>
        <taxon>Dikarya</taxon>
        <taxon>Ascomycota</taxon>
        <taxon>Pezizomycotina</taxon>
        <taxon>Eurotiomycetes</taxon>
        <taxon>Eurotiomycetidae</taxon>
        <taxon>Eurotiales</taxon>
        <taxon>Aspergillaceae</taxon>
        <taxon>Aspergillus</taxon>
        <taxon>Aspergillus subgen. Circumdati</taxon>
    </lineage>
</organism>
<keyword evidence="2" id="KW-1133">Transmembrane helix</keyword>
<dbReference type="EMBL" id="KZ821220">
    <property type="protein sequence ID" value="PYH48781.1"/>
    <property type="molecule type" value="Genomic_DNA"/>
</dbReference>
<dbReference type="PANTHER" id="PTHR41807">
    <property type="entry name" value="GLUTATHIONE TRANSFERASE 3"/>
    <property type="match status" value="1"/>
</dbReference>
<keyword evidence="2" id="KW-0812">Transmembrane</keyword>
<reference evidence="3 4" key="1">
    <citation type="submission" date="2016-12" db="EMBL/GenBank/DDBJ databases">
        <title>The genomes of Aspergillus section Nigri reveals drivers in fungal speciation.</title>
        <authorList>
            <consortium name="DOE Joint Genome Institute"/>
            <person name="Vesth T.C."/>
            <person name="Nybo J."/>
            <person name="Theobald S."/>
            <person name="Brandl J."/>
            <person name="Frisvad J.C."/>
            <person name="Nielsen K.F."/>
            <person name="Lyhne E.K."/>
            <person name="Kogle M.E."/>
            <person name="Kuo A."/>
            <person name="Riley R."/>
            <person name="Clum A."/>
            <person name="Nolan M."/>
            <person name="Lipzen A."/>
            <person name="Salamov A."/>
            <person name="Henrissat B."/>
            <person name="Wiebenga A."/>
            <person name="De Vries R.P."/>
            <person name="Grigoriev I.V."/>
            <person name="Mortensen U.H."/>
            <person name="Andersen M.R."/>
            <person name="Baker S.E."/>
        </authorList>
    </citation>
    <scope>NUCLEOTIDE SEQUENCE [LARGE SCALE GENOMIC DNA]</scope>
    <source>
        <strain evidence="3 4">JOP 1030-1</strain>
    </source>
</reference>
<evidence type="ECO:0000256" key="2">
    <source>
        <dbReference type="SAM" id="Phobius"/>
    </source>
</evidence>
<dbReference type="GO" id="GO:0016020">
    <property type="term" value="C:membrane"/>
    <property type="evidence" value="ECO:0007669"/>
    <property type="project" value="TreeGrafter"/>
</dbReference>
<dbReference type="OrthoDB" id="4034134at2759"/>
<feature type="compositionally biased region" description="Low complexity" evidence="1">
    <location>
        <begin position="72"/>
        <end position="83"/>
    </location>
</feature>
<evidence type="ECO:0000313" key="4">
    <source>
        <dbReference type="Proteomes" id="UP000248349"/>
    </source>
</evidence>
<feature type="transmembrane region" description="Helical" evidence="2">
    <location>
        <begin position="289"/>
        <end position="309"/>
    </location>
</feature>
<keyword evidence="2" id="KW-0472">Membrane</keyword>
<feature type="transmembrane region" description="Helical" evidence="2">
    <location>
        <begin position="335"/>
        <end position="355"/>
    </location>
</feature>
<keyword evidence="4" id="KW-1185">Reference proteome</keyword>